<dbReference type="GeneID" id="108806092"/>
<sequence length="274" mass="31105">MSEVKKLIEKLEKVEKQVIKSGQTSQADEERGKVLDSFLKEFEQNRKGSLIDVLEKLSGLLPSKVYARKEQTVSTEEKITSHINRFMRNRIGDLIGEALKTTNPQQLPALATFVENQVLMSDATPFNVSDTIQVDGLISVMQMLVQFYKSGVQINGVLNFVNNYVWPRFEELPEDRKLDFLRALAEISSFTRAPVSDDTLRSMVKILKVYMPTSKGSVFEEEKSSTHVECLLYVFHHLAHKAKNPKTATSLCVELRERLKNVTLMTAKNRGATH</sequence>
<reference evidence="3" key="2">
    <citation type="submission" date="2025-08" db="UniProtKB">
        <authorList>
            <consortium name="RefSeq"/>
        </authorList>
    </citation>
    <scope>IDENTIFICATION</scope>
    <source>
        <tissue evidence="3">Leaf</tissue>
    </source>
</reference>
<accession>A0A6J0JF29</accession>
<dbReference type="InterPro" id="IPR008383">
    <property type="entry name" value="API5"/>
</dbReference>
<dbReference type="Pfam" id="PF05918">
    <property type="entry name" value="API5"/>
    <property type="match status" value="1"/>
</dbReference>
<organism evidence="2 3">
    <name type="scientific">Raphanus sativus</name>
    <name type="common">Radish</name>
    <name type="synonym">Raphanus raphanistrum var. sativus</name>
    <dbReference type="NCBI Taxonomy" id="3726"/>
    <lineage>
        <taxon>Eukaryota</taxon>
        <taxon>Viridiplantae</taxon>
        <taxon>Streptophyta</taxon>
        <taxon>Embryophyta</taxon>
        <taxon>Tracheophyta</taxon>
        <taxon>Spermatophyta</taxon>
        <taxon>Magnoliopsida</taxon>
        <taxon>eudicotyledons</taxon>
        <taxon>Gunneridae</taxon>
        <taxon>Pentapetalae</taxon>
        <taxon>rosids</taxon>
        <taxon>malvids</taxon>
        <taxon>Brassicales</taxon>
        <taxon>Brassicaceae</taxon>
        <taxon>Brassiceae</taxon>
        <taxon>Raphanus</taxon>
    </lineage>
</organism>
<dbReference type="OrthoDB" id="10574231at2759"/>
<dbReference type="GO" id="GO:0003729">
    <property type="term" value="F:mRNA binding"/>
    <property type="evidence" value="ECO:0007669"/>
    <property type="project" value="TreeGrafter"/>
</dbReference>
<gene>
    <name evidence="3" type="primary">LOC108806092</name>
</gene>
<evidence type="ECO:0000313" key="2">
    <source>
        <dbReference type="Proteomes" id="UP000504610"/>
    </source>
</evidence>
<name>A0A6J0JF29_RAPSA</name>
<evidence type="ECO:0000313" key="3">
    <source>
        <dbReference type="RefSeq" id="XP_018433621.1"/>
    </source>
</evidence>
<dbReference type="AlphaFoldDB" id="A0A6J0JF29"/>
<proteinExistence type="predicted"/>
<dbReference type="GO" id="GO:0043067">
    <property type="term" value="P:regulation of programmed cell death"/>
    <property type="evidence" value="ECO:0007669"/>
    <property type="project" value="TreeGrafter"/>
</dbReference>
<protein>
    <submittedName>
        <fullName evidence="3">Apoptosis inhibitor 5-like protein API5</fullName>
    </submittedName>
</protein>
<dbReference type="RefSeq" id="XP_018433621.1">
    <property type="nucleotide sequence ID" value="XM_018578119.2"/>
</dbReference>
<dbReference type="KEGG" id="rsz:108806092"/>
<reference evidence="2" key="1">
    <citation type="journal article" date="2019" name="Database">
        <title>The radish genome database (RadishGD): an integrated information resource for radish genomics.</title>
        <authorList>
            <person name="Yu H.J."/>
            <person name="Baek S."/>
            <person name="Lee Y.J."/>
            <person name="Cho A."/>
            <person name="Mun J.H."/>
        </authorList>
    </citation>
    <scope>NUCLEOTIDE SEQUENCE [LARGE SCALE GENOMIC DNA]</scope>
    <source>
        <strain evidence="2">cv. WK10039</strain>
    </source>
</reference>
<keyword evidence="2" id="KW-1185">Reference proteome</keyword>
<evidence type="ECO:0000256" key="1">
    <source>
        <dbReference type="ARBA" id="ARBA00022703"/>
    </source>
</evidence>
<keyword evidence="1" id="KW-0053">Apoptosis</keyword>
<dbReference type="PANTHER" id="PTHR12758:SF19">
    <property type="entry name" value="APOPTOSIS INHIBITOR 5"/>
    <property type="match status" value="1"/>
</dbReference>
<dbReference type="Proteomes" id="UP000504610">
    <property type="component" value="Chromosome 6"/>
</dbReference>
<dbReference type="PANTHER" id="PTHR12758">
    <property type="entry name" value="APOPTOSIS INHIBITOR 5-RELATED"/>
    <property type="match status" value="1"/>
</dbReference>
<dbReference type="GO" id="GO:0005634">
    <property type="term" value="C:nucleus"/>
    <property type="evidence" value="ECO:0007669"/>
    <property type="project" value="TreeGrafter"/>
</dbReference>